<evidence type="ECO:0000256" key="1">
    <source>
        <dbReference type="ARBA" id="ARBA00022741"/>
    </source>
</evidence>
<organism evidence="7 8">
    <name type="scientific">[Eubacterium] siraeum</name>
    <dbReference type="NCBI Taxonomy" id="39492"/>
    <lineage>
        <taxon>Bacteria</taxon>
        <taxon>Bacillati</taxon>
        <taxon>Bacillota</taxon>
        <taxon>Clostridia</taxon>
        <taxon>Eubacteriales</taxon>
        <taxon>Oscillospiraceae</taxon>
        <taxon>Oscillospiraceae incertae sedis</taxon>
    </lineage>
</organism>
<dbReference type="GO" id="GO:0005524">
    <property type="term" value="F:ATP binding"/>
    <property type="evidence" value="ECO:0007669"/>
    <property type="project" value="UniProtKB-KW"/>
</dbReference>
<evidence type="ECO:0000313" key="7">
    <source>
        <dbReference type="EMBL" id="CUQ82561.1"/>
    </source>
</evidence>
<dbReference type="GO" id="GO:0016818">
    <property type="term" value="F:hydrolase activity, acting on acid anhydrides, in phosphorus-containing anhydrides"/>
    <property type="evidence" value="ECO:0007669"/>
    <property type="project" value="InterPro"/>
</dbReference>
<protein>
    <submittedName>
        <fullName evidence="7">Probable ATP-dependent helicase dinG homolog</fullName>
        <ecNumber evidence="7">3.6.4.12</ecNumber>
    </submittedName>
</protein>
<proteinExistence type="inferred from homology"/>
<dbReference type="Gene3D" id="3.40.50.300">
    <property type="entry name" value="P-loop containing nucleotide triphosphate hydrolases"/>
    <property type="match status" value="2"/>
</dbReference>
<keyword evidence="2 7" id="KW-0378">Hydrolase</keyword>
<sequence>MNKPTLKEQAHGEIEKIFRILLPQNGLSVREEQITLCHAMLDTLLKNNIALCDAGVGIGKTYAYLTACILLKKFAPHGPAGSQPVVISTSSVALQDSIIEEYIPFLSRIFLENRVISKPIRAIVRKGKERFVCDARLSQRLEAVKDKNKNAKQLKALLSLRTYYDLDSVTGLSGFDRRQVCVPKVCEKTCPLRSACRYHQYLKEARSAEIFVQICNHNYLLADAAHRLQELRPLLNDYRALVIDEAHKLPDAARQMYGKSLSAEDFSELCTLLAKEKYALAAQRLKEKFTALMGAMCRGELLEEAQRTAFVLTPDREAALRDCLSLLRQIQKQLALHLPRWILYQLGTTEQTLNLFFTGDRKYILYIQYDRDGSPSLCAATREMPEQLRHALWSKETPAILTSGTLMAGGSFDRTRQLMGLSANNRLDDFIAVSPFDYQENCLLYIPDDMPKAQMGSEKEAKCLSEQICRLVETTHGHTLVLFTSYSLMGAVYNQVKEHLSFPLMVVWRHSQDIIHQFKQTQNAVLFAAGSCWEGVDFPGDMVSSLIIVRLPFPVPDPISEAEREQYPTLQDYIREVIIPDMQVKLRQGFGRAIRTETDTCVVSILDHRAAPEERYHRAVLETLPPLHIARKIEDVEDFIRTKKSPDYFMP</sequence>
<feature type="domain" description="Helicase ATP-binding" evidence="6">
    <location>
        <begin position="19"/>
        <end position="297"/>
    </location>
</feature>
<dbReference type="InterPro" id="IPR027417">
    <property type="entry name" value="P-loop_NTPase"/>
</dbReference>
<keyword evidence="1" id="KW-0547">Nucleotide-binding</keyword>
<dbReference type="InterPro" id="IPR006555">
    <property type="entry name" value="ATP-dep_Helicase_C"/>
</dbReference>
<dbReference type="STRING" id="39492.ERS852540_00512"/>
<dbReference type="EMBL" id="CZBY01000003">
    <property type="protein sequence ID" value="CUQ82561.1"/>
    <property type="molecule type" value="Genomic_DNA"/>
</dbReference>
<evidence type="ECO:0000313" key="8">
    <source>
        <dbReference type="Proteomes" id="UP000095662"/>
    </source>
</evidence>
<dbReference type="InterPro" id="IPR014013">
    <property type="entry name" value="Helic_SF1/SF2_ATP-bd_DinG/Rad3"/>
</dbReference>
<evidence type="ECO:0000259" key="6">
    <source>
        <dbReference type="PROSITE" id="PS51193"/>
    </source>
</evidence>
<dbReference type="InterPro" id="IPR045028">
    <property type="entry name" value="DinG/Rad3-like"/>
</dbReference>
<dbReference type="PANTHER" id="PTHR11472:SF34">
    <property type="entry name" value="REGULATOR OF TELOMERE ELONGATION HELICASE 1"/>
    <property type="match status" value="1"/>
</dbReference>
<dbReference type="AlphaFoldDB" id="A0A174ZEZ4"/>
<dbReference type="Proteomes" id="UP000095662">
    <property type="component" value="Unassembled WGS sequence"/>
</dbReference>
<evidence type="ECO:0000256" key="2">
    <source>
        <dbReference type="ARBA" id="ARBA00022801"/>
    </source>
</evidence>
<evidence type="ECO:0000256" key="3">
    <source>
        <dbReference type="ARBA" id="ARBA00022840"/>
    </source>
</evidence>
<dbReference type="SUPFAM" id="SSF52540">
    <property type="entry name" value="P-loop containing nucleoside triphosphate hydrolases"/>
    <property type="match status" value="2"/>
</dbReference>
<dbReference type="GO" id="GO:0003676">
    <property type="term" value="F:nucleic acid binding"/>
    <property type="evidence" value="ECO:0007669"/>
    <property type="project" value="InterPro"/>
</dbReference>
<comment type="similarity">
    <text evidence="4">Belongs to the helicase family. DinG subfamily.</text>
</comment>
<dbReference type="GO" id="GO:0006139">
    <property type="term" value="P:nucleobase-containing compound metabolic process"/>
    <property type="evidence" value="ECO:0007669"/>
    <property type="project" value="InterPro"/>
</dbReference>
<dbReference type="EC" id="3.6.4.12" evidence="7"/>
<evidence type="ECO:0000256" key="5">
    <source>
        <dbReference type="SAM" id="Coils"/>
    </source>
</evidence>
<gene>
    <name evidence="7" type="primary">dinG</name>
    <name evidence="7" type="ORF">ERS852540_00512</name>
</gene>
<keyword evidence="3" id="KW-0067">ATP-binding</keyword>
<dbReference type="PANTHER" id="PTHR11472">
    <property type="entry name" value="DNA REPAIR DEAD HELICASE RAD3/XP-D SUBFAMILY MEMBER"/>
    <property type="match status" value="1"/>
</dbReference>
<accession>A0A174ZEZ4</accession>
<dbReference type="OrthoDB" id="9803913at2"/>
<dbReference type="SMART" id="SM00491">
    <property type="entry name" value="HELICc2"/>
    <property type="match status" value="1"/>
</dbReference>
<dbReference type="GO" id="GO:0003678">
    <property type="term" value="F:DNA helicase activity"/>
    <property type="evidence" value="ECO:0007669"/>
    <property type="project" value="UniProtKB-EC"/>
</dbReference>
<feature type="coiled-coil region" evidence="5">
    <location>
        <begin position="134"/>
        <end position="161"/>
    </location>
</feature>
<evidence type="ECO:0000256" key="4">
    <source>
        <dbReference type="ARBA" id="ARBA00038058"/>
    </source>
</evidence>
<dbReference type="PROSITE" id="PS51193">
    <property type="entry name" value="HELICASE_ATP_BIND_2"/>
    <property type="match status" value="1"/>
</dbReference>
<reference evidence="7 8" key="1">
    <citation type="submission" date="2015-09" db="EMBL/GenBank/DDBJ databases">
        <authorList>
            <consortium name="Pathogen Informatics"/>
        </authorList>
    </citation>
    <scope>NUCLEOTIDE SEQUENCE [LARGE SCALE GENOMIC DNA]</scope>
    <source>
        <strain evidence="7 8">2789STDY5834928</strain>
    </source>
</reference>
<name>A0A174ZEZ4_9FIRM</name>
<keyword evidence="5" id="KW-0175">Coiled coil</keyword>
<keyword evidence="7" id="KW-0347">Helicase</keyword>
<dbReference type="Pfam" id="PF13307">
    <property type="entry name" value="Helicase_C_2"/>
    <property type="match status" value="1"/>
</dbReference>